<gene>
    <name evidence="2" type="ORF">SAMN02745217_00106</name>
</gene>
<dbReference type="PROSITE" id="PS51707">
    <property type="entry name" value="CYTH"/>
    <property type="match status" value="1"/>
</dbReference>
<evidence type="ECO:0000313" key="3">
    <source>
        <dbReference type="Proteomes" id="UP000184612"/>
    </source>
</evidence>
<dbReference type="Pfam" id="PF01928">
    <property type="entry name" value="CYTH"/>
    <property type="match status" value="1"/>
</dbReference>
<evidence type="ECO:0000259" key="1">
    <source>
        <dbReference type="PROSITE" id="PS51707"/>
    </source>
</evidence>
<name>A0A1M7XWZ8_9FIRM</name>
<dbReference type="Proteomes" id="UP000184612">
    <property type="component" value="Unassembled WGS sequence"/>
</dbReference>
<reference evidence="2 3" key="1">
    <citation type="submission" date="2016-12" db="EMBL/GenBank/DDBJ databases">
        <authorList>
            <person name="Song W.-J."/>
            <person name="Kurnit D.M."/>
        </authorList>
    </citation>
    <scope>NUCLEOTIDE SEQUENCE [LARGE SCALE GENOMIC DNA]</scope>
    <source>
        <strain evidence="2 3">DSM 12503</strain>
    </source>
</reference>
<keyword evidence="3" id="KW-1185">Reference proteome</keyword>
<dbReference type="SMART" id="SM01118">
    <property type="entry name" value="CYTH"/>
    <property type="match status" value="1"/>
</dbReference>
<dbReference type="AlphaFoldDB" id="A0A1M7XWZ8"/>
<evidence type="ECO:0000313" key="2">
    <source>
        <dbReference type="EMBL" id="SHO43139.1"/>
    </source>
</evidence>
<sequence>MIEKELKIKISQQQYDLVKDLFNWDSKVVQTNFYYGDLNTVEINSEMTIRIREISNKRLLQIKKPIAYDKSIHIKEEFEKIVDSIPLSISKEELKEIAGVDMPDVSLLGKLETLRFTSNWDDKTEVCLDKSQYFDCIDYEIEIEYQDELPEEILTILSKNCITLADKVYGKFARFMRAYLKKLHENK</sequence>
<dbReference type="InterPro" id="IPR023577">
    <property type="entry name" value="CYTH_domain"/>
</dbReference>
<dbReference type="InterPro" id="IPR033469">
    <property type="entry name" value="CYTH-like_dom_sf"/>
</dbReference>
<protein>
    <submittedName>
        <fullName evidence="2">Uncharacterized protein YjbK</fullName>
    </submittedName>
</protein>
<proteinExistence type="predicted"/>
<dbReference type="SUPFAM" id="SSF55154">
    <property type="entry name" value="CYTH-like phosphatases"/>
    <property type="match status" value="1"/>
</dbReference>
<organism evidence="2 3">
    <name type="scientific">Anaerocolumna xylanovorans DSM 12503</name>
    <dbReference type="NCBI Taxonomy" id="1121345"/>
    <lineage>
        <taxon>Bacteria</taxon>
        <taxon>Bacillati</taxon>
        <taxon>Bacillota</taxon>
        <taxon>Clostridia</taxon>
        <taxon>Lachnospirales</taxon>
        <taxon>Lachnospiraceae</taxon>
        <taxon>Anaerocolumna</taxon>
    </lineage>
</organism>
<dbReference type="RefSeq" id="WP_073586867.1">
    <property type="nucleotide sequence ID" value="NZ_FRFD01000003.1"/>
</dbReference>
<dbReference type="Gene3D" id="2.40.320.10">
    <property type="entry name" value="Hypothetical Protein Pfu-838710-001"/>
    <property type="match status" value="1"/>
</dbReference>
<dbReference type="STRING" id="1121345.SAMN02745217_00106"/>
<dbReference type="EMBL" id="FRFD01000003">
    <property type="protein sequence ID" value="SHO43139.1"/>
    <property type="molecule type" value="Genomic_DNA"/>
</dbReference>
<accession>A0A1M7XWZ8</accession>
<feature type="domain" description="CYTH" evidence="1">
    <location>
        <begin position="1"/>
        <end position="185"/>
    </location>
</feature>